<dbReference type="EMBL" id="DUCX01000042">
    <property type="protein sequence ID" value="HIF37374.1"/>
    <property type="molecule type" value="Genomic_DNA"/>
</dbReference>
<dbReference type="NCBIfam" id="TIGR02274">
    <property type="entry name" value="dCTP_deam"/>
    <property type="match status" value="1"/>
</dbReference>
<evidence type="ECO:0000256" key="2">
    <source>
        <dbReference type="ARBA" id="ARBA00023080"/>
    </source>
</evidence>
<evidence type="ECO:0000313" key="4">
    <source>
        <dbReference type="Proteomes" id="UP000585802"/>
    </source>
</evidence>
<accession>A0A7J4GUB8</accession>
<dbReference type="SUPFAM" id="SSF51283">
    <property type="entry name" value="dUTPase-like"/>
    <property type="match status" value="1"/>
</dbReference>
<protein>
    <submittedName>
        <fullName evidence="3">dCTP deaminase</fullName>
        <ecNumber evidence="3">3.5.4.13</ecNumber>
    </submittedName>
</protein>
<keyword evidence="1 3" id="KW-0378">Hydrolase</keyword>
<comment type="caution">
    <text evidence="3">The sequence shown here is derived from an EMBL/GenBank/DDBJ whole genome shotgun (WGS) entry which is preliminary data.</text>
</comment>
<dbReference type="PANTHER" id="PTHR42680:SF3">
    <property type="entry name" value="DCTP DEAMINASE"/>
    <property type="match status" value="1"/>
</dbReference>
<dbReference type="CDD" id="cd07557">
    <property type="entry name" value="trimeric_dUTPase"/>
    <property type="match status" value="1"/>
</dbReference>
<dbReference type="Pfam" id="PF22769">
    <property type="entry name" value="DCD"/>
    <property type="match status" value="1"/>
</dbReference>
<evidence type="ECO:0000256" key="1">
    <source>
        <dbReference type="ARBA" id="ARBA00022801"/>
    </source>
</evidence>
<sequence length="159" mass="17450">MSILSDDTILSALDMGELEIEPFNNDNLTPNGYDLTIKEIEIPNHTKTSDGEIIIPSGKRFAISTKERIACGSNICAQLWLRTSWARKGIACSFGKIDSGFDGTLTLLGFNSGEDDVLIRTGETFAQIVFEMMSGPAASLYSERSGNYQNQKGITWSKK</sequence>
<dbReference type="EC" id="3.5.4.13" evidence="3"/>
<dbReference type="InterPro" id="IPR011962">
    <property type="entry name" value="dCTP_deaminase"/>
</dbReference>
<keyword evidence="2" id="KW-0546">Nucleotide metabolism</keyword>
<dbReference type="InterPro" id="IPR033704">
    <property type="entry name" value="dUTPase_trimeric"/>
</dbReference>
<name>A0A7J4GUB8_9ARCH</name>
<gene>
    <name evidence="3" type="primary">dcd</name>
    <name evidence="3" type="ORF">EYQ70_03075</name>
</gene>
<reference evidence="4" key="1">
    <citation type="journal article" date="2019" name="bioRxiv">
        <title>Genome diversification in globally distributed novel marine Proteobacteria is linked to environmental adaptation.</title>
        <authorList>
            <person name="Zhou Z."/>
            <person name="Tran P.Q."/>
            <person name="Kieft K."/>
            <person name="Anantharaman K."/>
        </authorList>
    </citation>
    <scope>NUCLEOTIDE SEQUENCE [LARGE SCALE GENOMIC DNA]</scope>
</reference>
<organism evidence="3 4">
    <name type="scientific">Marine Group III euryarchaeote</name>
    <dbReference type="NCBI Taxonomy" id="2173149"/>
    <lineage>
        <taxon>Archaea</taxon>
        <taxon>Methanobacteriati</taxon>
        <taxon>Thermoplasmatota</taxon>
        <taxon>Thermoplasmata</taxon>
        <taxon>Candidatus Thermoprofundales</taxon>
    </lineage>
</organism>
<proteinExistence type="predicted"/>
<dbReference type="Gene3D" id="2.70.40.10">
    <property type="match status" value="1"/>
</dbReference>
<dbReference type="AlphaFoldDB" id="A0A7J4GUB8"/>
<dbReference type="GO" id="GO:0006229">
    <property type="term" value="P:dUTP biosynthetic process"/>
    <property type="evidence" value="ECO:0007669"/>
    <property type="project" value="InterPro"/>
</dbReference>
<dbReference type="PANTHER" id="PTHR42680">
    <property type="entry name" value="DCTP DEAMINASE"/>
    <property type="match status" value="1"/>
</dbReference>
<evidence type="ECO:0000313" key="3">
    <source>
        <dbReference type="EMBL" id="HIF37374.1"/>
    </source>
</evidence>
<dbReference type="Proteomes" id="UP000585802">
    <property type="component" value="Unassembled WGS sequence"/>
</dbReference>
<dbReference type="InterPro" id="IPR036157">
    <property type="entry name" value="dUTPase-like_sf"/>
</dbReference>
<dbReference type="GO" id="GO:0008829">
    <property type="term" value="F:dCTP deaminase activity"/>
    <property type="evidence" value="ECO:0007669"/>
    <property type="project" value="UniProtKB-EC"/>
</dbReference>